<feature type="domain" description="Tyrosine specific protein phosphatases" evidence="17">
    <location>
        <begin position="278"/>
        <end position="343"/>
    </location>
</feature>
<sequence>MNSSFIVSGLFLSPVPFNIISHLAMPKPNTDAIEFLKGRVYLGSYDHDPSDTGKVVYFTLEDSLIYNSFHLDFGPLHMGHLYRFAVVLHNILNDEDNRGKAVVFYSTTDSRARTNAACMLCCYMVLVQSWSPHQVLHPICQVDPPFMMFRDAGYSHADFEISIQDVVYAVWRAKERKMIDLTSFNLEEYEQYERVDQGDLNVISKDFIAFASPKQSRKNGPLNQPFKKVLDYFIKNDVQLVVRLNSHLYDSDEFSKRGIQHIDMIFDDGTCPTLEYVQKFIGAAETVIAKGGKIAVHCKAGLGRTGCLIGAHLIYTHGFTANECIAYMRMVRPGMVVGPQQHWLYLHQNEFRDWRHSMVLSNVPEPELGGLYSLIGYEEFKRLRKLDAMEDESLSSTPMRSRKISGQFKSAHTAVPLESPGQPRKYKKSQSQNSDDEGYETYIDGEVISSATKENEMTPRRNRSLYEVETYHTSPVRSLTNPNGNVTVCRTRTTTKMTISSSPPYSTQDTDTIKLPKNRSRISSGRRTPSQTLTGEKLLGQGIRKISNRRSRIQQ</sequence>
<dbReference type="PANTHER" id="PTHR23339">
    <property type="entry name" value="TYROSINE SPECIFIC PROTEIN PHOSPHATASE AND DUAL SPECIFICITY PROTEIN PHOSPHATASE"/>
    <property type="match status" value="1"/>
</dbReference>
<reference evidence="18 19" key="1">
    <citation type="submission" date="2016-02" db="EMBL/GenBank/DDBJ databases">
        <title>Comparative genomic and transcriptomic foundation for Pichia pastoris.</title>
        <authorList>
            <person name="Love K.R."/>
            <person name="Shah K.A."/>
            <person name="Whittaker C.A."/>
            <person name="Wu J."/>
            <person name="Bartlett M.C."/>
            <person name="Ma D."/>
            <person name="Leeson R.L."/>
            <person name="Priest M."/>
            <person name="Young S.K."/>
            <person name="Love J.C."/>
        </authorList>
    </citation>
    <scope>NUCLEOTIDE SEQUENCE [LARGE SCALE GENOMIC DNA]</scope>
    <source>
        <strain evidence="18 19">ATCC 28485</strain>
    </source>
</reference>
<dbReference type="GO" id="GO:0000278">
    <property type="term" value="P:mitotic cell cycle"/>
    <property type="evidence" value="ECO:0007669"/>
    <property type="project" value="UniProtKB-ARBA"/>
</dbReference>
<dbReference type="InterPro" id="IPR050561">
    <property type="entry name" value="PTP"/>
</dbReference>
<proteinExistence type="inferred from homology"/>
<protein>
    <recommendedName>
        <fullName evidence="14">Tyrosine-protein phosphatase CDC14</fullName>
        <ecNumber evidence="4">3.1.3.48</ecNumber>
    </recommendedName>
</protein>
<name>A0A1B2J7Q2_PICPA</name>
<comment type="similarity">
    <text evidence="3">Belongs to the protein-tyrosine phosphatase family. Non-receptor class CDC14 subfamily.</text>
</comment>
<dbReference type="EMBL" id="CP014584">
    <property type="protein sequence ID" value="ANZ74043.1"/>
    <property type="molecule type" value="Genomic_DNA"/>
</dbReference>
<dbReference type="GO" id="GO:0005730">
    <property type="term" value="C:nucleolus"/>
    <property type="evidence" value="ECO:0007669"/>
    <property type="project" value="UniProtKB-ARBA"/>
</dbReference>
<evidence type="ECO:0000256" key="7">
    <source>
        <dbReference type="ARBA" id="ARBA00022618"/>
    </source>
</evidence>
<evidence type="ECO:0000256" key="6">
    <source>
        <dbReference type="ARBA" id="ARBA00022553"/>
    </source>
</evidence>
<dbReference type="CDD" id="cd17657">
    <property type="entry name" value="CDC14_N"/>
    <property type="match status" value="1"/>
</dbReference>
<feature type="compositionally biased region" description="Polar residues" evidence="15">
    <location>
        <begin position="521"/>
        <end position="534"/>
    </location>
</feature>
<evidence type="ECO:0000256" key="4">
    <source>
        <dbReference type="ARBA" id="ARBA00013064"/>
    </source>
</evidence>
<feature type="compositionally biased region" description="Polar residues" evidence="15">
    <location>
        <begin position="497"/>
        <end position="510"/>
    </location>
</feature>
<evidence type="ECO:0000256" key="11">
    <source>
        <dbReference type="ARBA" id="ARBA00023242"/>
    </source>
</evidence>
<evidence type="ECO:0000256" key="2">
    <source>
        <dbReference type="ARBA" id="ARBA00004496"/>
    </source>
</evidence>
<dbReference type="InterPro" id="IPR003595">
    <property type="entry name" value="Tyr_Pase_cat"/>
</dbReference>
<dbReference type="GO" id="GO:0033554">
    <property type="term" value="P:cellular response to stress"/>
    <property type="evidence" value="ECO:0007669"/>
    <property type="project" value="UniProtKB-ARBA"/>
</dbReference>
<dbReference type="GO" id="GO:0007096">
    <property type="term" value="P:regulation of exit from mitosis"/>
    <property type="evidence" value="ECO:0007669"/>
    <property type="project" value="UniProtKB-ARBA"/>
</dbReference>
<dbReference type="AlphaFoldDB" id="A0A1B2J7Q2"/>
<dbReference type="GO" id="GO:0051301">
    <property type="term" value="P:cell division"/>
    <property type="evidence" value="ECO:0007669"/>
    <property type="project" value="UniProtKB-KW"/>
</dbReference>
<dbReference type="PROSITE" id="PS50056">
    <property type="entry name" value="TYR_PHOSPHATASE_2"/>
    <property type="match status" value="1"/>
</dbReference>
<dbReference type="PROSITE" id="PS00383">
    <property type="entry name" value="TYR_PHOSPHATASE_1"/>
    <property type="match status" value="1"/>
</dbReference>
<evidence type="ECO:0000256" key="9">
    <source>
        <dbReference type="ARBA" id="ARBA00022801"/>
    </source>
</evidence>
<keyword evidence="11" id="KW-0539">Nucleus</keyword>
<dbReference type="OrthoDB" id="5632at2759"/>
<dbReference type="EC" id="3.1.3.48" evidence="4"/>
<dbReference type="Proteomes" id="UP000094565">
    <property type="component" value="Chromosome 1"/>
</dbReference>
<keyword evidence="5" id="KW-0963">Cytoplasm</keyword>
<evidence type="ECO:0000256" key="13">
    <source>
        <dbReference type="ARBA" id="ARBA00023306"/>
    </source>
</evidence>
<evidence type="ECO:0000256" key="8">
    <source>
        <dbReference type="ARBA" id="ARBA00022776"/>
    </source>
</evidence>
<evidence type="ECO:0000256" key="12">
    <source>
        <dbReference type="ARBA" id="ARBA00023254"/>
    </source>
</evidence>
<dbReference type="Pfam" id="PF14671">
    <property type="entry name" value="DSPn"/>
    <property type="match status" value="1"/>
</dbReference>
<dbReference type="CDD" id="cd14499">
    <property type="entry name" value="CDC14_C"/>
    <property type="match status" value="1"/>
</dbReference>
<keyword evidence="10" id="KW-0904">Protein phosphatase</keyword>
<dbReference type="SUPFAM" id="SSF52799">
    <property type="entry name" value="(Phosphotyrosine protein) phosphatases II"/>
    <property type="match status" value="2"/>
</dbReference>
<gene>
    <name evidence="18" type="ORF">ATY40_BA7500993</name>
</gene>
<dbReference type="SMART" id="SM00404">
    <property type="entry name" value="PTPc_motif"/>
    <property type="match status" value="1"/>
</dbReference>
<dbReference type="InterPro" id="IPR029260">
    <property type="entry name" value="DSPn"/>
</dbReference>
<feature type="region of interest" description="Disordered" evidence="15">
    <location>
        <begin position="497"/>
        <end position="555"/>
    </location>
</feature>
<dbReference type="FunFam" id="3.90.190.10:FF:000073">
    <property type="entry name" value="Tyrosine-protein phosphatase CDC14"/>
    <property type="match status" value="1"/>
</dbReference>
<keyword evidence="13" id="KW-0131">Cell cycle</keyword>
<comment type="subcellular location">
    <subcellularLocation>
        <location evidence="2">Cytoplasm</location>
    </subcellularLocation>
    <subcellularLocation>
        <location evidence="1">Nucleus</location>
    </subcellularLocation>
</comment>
<evidence type="ECO:0000256" key="3">
    <source>
        <dbReference type="ARBA" id="ARBA00007315"/>
    </source>
</evidence>
<accession>A0A1B2J7Q2</accession>
<dbReference type="GO" id="GO:0051321">
    <property type="term" value="P:meiotic cell cycle"/>
    <property type="evidence" value="ECO:0007669"/>
    <property type="project" value="UniProtKB-KW"/>
</dbReference>
<dbReference type="InterPro" id="IPR044506">
    <property type="entry name" value="CDC14_C"/>
</dbReference>
<dbReference type="InterPro" id="IPR016130">
    <property type="entry name" value="Tyr_Pase_AS"/>
</dbReference>
<dbReference type="Gene3D" id="3.90.190.10">
    <property type="entry name" value="Protein tyrosine phosphatase superfamily"/>
    <property type="match status" value="2"/>
</dbReference>
<evidence type="ECO:0000256" key="10">
    <source>
        <dbReference type="ARBA" id="ARBA00022912"/>
    </source>
</evidence>
<feature type="domain" description="Tyrosine-protein phosphatase" evidence="16">
    <location>
        <begin position="207"/>
        <end position="357"/>
    </location>
</feature>
<dbReference type="InterPro" id="IPR020422">
    <property type="entry name" value="TYR_PHOSPHATASE_DUAL_dom"/>
</dbReference>
<keyword evidence="8" id="KW-0498">Mitosis</keyword>
<dbReference type="Pfam" id="PF00782">
    <property type="entry name" value="DSPc"/>
    <property type="match status" value="1"/>
</dbReference>
<evidence type="ECO:0000259" key="16">
    <source>
        <dbReference type="PROSITE" id="PS50054"/>
    </source>
</evidence>
<organism evidence="18 19">
    <name type="scientific">Komagataella pastoris</name>
    <name type="common">Yeast</name>
    <name type="synonym">Pichia pastoris</name>
    <dbReference type="NCBI Taxonomy" id="4922"/>
    <lineage>
        <taxon>Eukaryota</taxon>
        <taxon>Fungi</taxon>
        <taxon>Dikarya</taxon>
        <taxon>Ascomycota</taxon>
        <taxon>Saccharomycotina</taxon>
        <taxon>Pichiomycetes</taxon>
        <taxon>Pichiales</taxon>
        <taxon>Pichiaceae</taxon>
        <taxon>Komagataella</taxon>
    </lineage>
</organism>
<evidence type="ECO:0000259" key="17">
    <source>
        <dbReference type="PROSITE" id="PS50056"/>
    </source>
</evidence>
<dbReference type="FunFam" id="3.90.190.10:FF:000038">
    <property type="entry name" value="Tyrosine-protein phosphatase CDC14"/>
    <property type="match status" value="1"/>
</dbReference>
<keyword evidence="6" id="KW-0597">Phosphoprotein</keyword>
<dbReference type="InterPro" id="IPR000340">
    <property type="entry name" value="Dual-sp_phosphatase_cat-dom"/>
</dbReference>
<evidence type="ECO:0000256" key="1">
    <source>
        <dbReference type="ARBA" id="ARBA00004123"/>
    </source>
</evidence>
<dbReference type="InterPro" id="IPR000387">
    <property type="entry name" value="Tyr_Pase_dom"/>
</dbReference>
<keyword evidence="9" id="KW-0378">Hydrolase</keyword>
<dbReference type="SMART" id="SM00195">
    <property type="entry name" value="DSPc"/>
    <property type="match status" value="1"/>
</dbReference>
<evidence type="ECO:0000313" key="19">
    <source>
        <dbReference type="Proteomes" id="UP000094565"/>
    </source>
</evidence>
<evidence type="ECO:0000256" key="14">
    <source>
        <dbReference type="ARBA" id="ARBA00069949"/>
    </source>
</evidence>
<evidence type="ECO:0000313" key="18">
    <source>
        <dbReference type="EMBL" id="ANZ74043.1"/>
    </source>
</evidence>
<dbReference type="GO" id="GO:0032954">
    <property type="term" value="P:regulation of cytokinetic process"/>
    <property type="evidence" value="ECO:0007669"/>
    <property type="project" value="UniProtKB-ARBA"/>
</dbReference>
<keyword evidence="19" id="KW-1185">Reference proteome</keyword>
<evidence type="ECO:0000256" key="15">
    <source>
        <dbReference type="SAM" id="MobiDB-lite"/>
    </source>
</evidence>
<feature type="region of interest" description="Disordered" evidence="15">
    <location>
        <begin position="391"/>
        <end position="440"/>
    </location>
</feature>
<dbReference type="GO" id="GO:0005816">
    <property type="term" value="C:spindle pole body"/>
    <property type="evidence" value="ECO:0007669"/>
    <property type="project" value="UniProtKB-ARBA"/>
</dbReference>
<dbReference type="GO" id="GO:0004725">
    <property type="term" value="F:protein tyrosine phosphatase activity"/>
    <property type="evidence" value="ECO:0007669"/>
    <property type="project" value="UniProtKB-EC"/>
</dbReference>
<evidence type="ECO:0000256" key="5">
    <source>
        <dbReference type="ARBA" id="ARBA00022490"/>
    </source>
</evidence>
<keyword evidence="12" id="KW-0469">Meiosis</keyword>
<feature type="compositionally biased region" description="Basic residues" evidence="15">
    <location>
        <begin position="546"/>
        <end position="555"/>
    </location>
</feature>
<dbReference type="InterPro" id="IPR029021">
    <property type="entry name" value="Prot-tyrosine_phosphatase-like"/>
</dbReference>
<dbReference type="GO" id="GO:0005737">
    <property type="term" value="C:cytoplasm"/>
    <property type="evidence" value="ECO:0007669"/>
    <property type="project" value="UniProtKB-SubCell"/>
</dbReference>
<dbReference type="PROSITE" id="PS50054">
    <property type="entry name" value="TYR_PHOSPHATASE_DUAL"/>
    <property type="match status" value="1"/>
</dbReference>
<keyword evidence="7" id="KW-0132">Cell division</keyword>